<dbReference type="InterPro" id="IPR050830">
    <property type="entry name" value="Fungal_FAS"/>
</dbReference>
<name>A0A9W8LSU7_9FUNG</name>
<proteinExistence type="predicted"/>
<dbReference type="PANTHER" id="PTHR10982">
    <property type="entry name" value="MALONYL COA-ACYL CARRIER PROTEIN TRANSACYLASE"/>
    <property type="match status" value="1"/>
</dbReference>
<dbReference type="GO" id="GO:0016740">
    <property type="term" value="F:transferase activity"/>
    <property type="evidence" value="ECO:0007669"/>
    <property type="project" value="UniProtKB-KW"/>
</dbReference>
<dbReference type="AlphaFoldDB" id="A0A9W8LSU7"/>
<dbReference type="Proteomes" id="UP001140094">
    <property type="component" value="Unassembled WGS sequence"/>
</dbReference>
<dbReference type="EMBL" id="JANBUO010000652">
    <property type="protein sequence ID" value="KAJ2802510.1"/>
    <property type="molecule type" value="Genomic_DNA"/>
</dbReference>
<dbReference type="InterPro" id="IPR001227">
    <property type="entry name" value="Ac_transferase_dom_sf"/>
</dbReference>
<keyword evidence="3" id="KW-1185">Reference proteome</keyword>
<keyword evidence="1" id="KW-0808">Transferase</keyword>
<evidence type="ECO:0000256" key="1">
    <source>
        <dbReference type="ARBA" id="ARBA00022679"/>
    </source>
</evidence>
<gene>
    <name evidence="2" type="ORF">H4R20_003249</name>
</gene>
<dbReference type="OrthoDB" id="5417908at2759"/>
<organism evidence="2 3">
    <name type="scientific">Coemansia guatemalensis</name>
    <dbReference type="NCBI Taxonomy" id="2761395"/>
    <lineage>
        <taxon>Eukaryota</taxon>
        <taxon>Fungi</taxon>
        <taxon>Fungi incertae sedis</taxon>
        <taxon>Zoopagomycota</taxon>
        <taxon>Kickxellomycotina</taxon>
        <taxon>Kickxellomycetes</taxon>
        <taxon>Kickxellales</taxon>
        <taxon>Kickxellaceae</taxon>
        <taxon>Coemansia</taxon>
    </lineage>
</organism>
<accession>A0A9W8LSU7</accession>
<evidence type="ECO:0000313" key="2">
    <source>
        <dbReference type="EMBL" id="KAJ2802510.1"/>
    </source>
</evidence>
<reference evidence="2" key="1">
    <citation type="submission" date="2022-07" db="EMBL/GenBank/DDBJ databases">
        <title>Phylogenomic reconstructions and comparative analyses of Kickxellomycotina fungi.</title>
        <authorList>
            <person name="Reynolds N.K."/>
            <person name="Stajich J.E."/>
            <person name="Barry K."/>
            <person name="Grigoriev I.V."/>
            <person name="Crous P."/>
            <person name="Smith M.E."/>
        </authorList>
    </citation>
    <scope>NUCLEOTIDE SEQUENCE</scope>
    <source>
        <strain evidence="2">NRRL 1565</strain>
    </source>
</reference>
<sequence length="249" mass="27573">MNASTVVRIKHGLTSVEIEALPEQADRLLNLAQEFGKPESDTIVGEIELFALFLEHCVENIGVLALGVFDAFIRQFCTNGCSIHVAVQEHGLGEESARAVLRAYYSLWKFDEAKPRYRNVAVSAAPALLASSSAHLMAMFGGQRGVGNGLEEASWLLDVYRPLLQDYVLSMSEFLQREAQDACMSSAYFKGFDVFEWLTHPEMAPDSQYLRSMPVCLPITGLTQLMQVMVLYKTLFMSPGELAGCFKGT</sequence>
<protein>
    <submittedName>
        <fullName evidence="2">Uncharacterized protein</fullName>
    </submittedName>
</protein>
<evidence type="ECO:0000313" key="3">
    <source>
        <dbReference type="Proteomes" id="UP001140094"/>
    </source>
</evidence>
<dbReference type="Gene3D" id="3.40.366.10">
    <property type="entry name" value="Malonyl-Coenzyme A Acyl Carrier Protein, domain 2"/>
    <property type="match status" value="1"/>
</dbReference>
<dbReference type="PANTHER" id="PTHR10982:SF21">
    <property type="entry name" value="FATTY ACID SYNTHASE SUBUNIT BETA"/>
    <property type="match status" value="1"/>
</dbReference>
<comment type="caution">
    <text evidence="2">The sequence shown here is derived from an EMBL/GenBank/DDBJ whole genome shotgun (WGS) entry which is preliminary data.</text>
</comment>